<dbReference type="Proteomes" id="UP000260943">
    <property type="component" value="Unassembled WGS sequence"/>
</dbReference>
<gene>
    <name evidence="2" type="ORF">DXC81_01365</name>
</gene>
<evidence type="ECO:0000313" key="2">
    <source>
        <dbReference type="EMBL" id="RGL12332.1"/>
    </source>
</evidence>
<feature type="region of interest" description="Disordered" evidence="1">
    <location>
        <begin position="1"/>
        <end position="24"/>
    </location>
</feature>
<name>A0A3E4QYP6_9ACTN</name>
<proteinExistence type="predicted"/>
<evidence type="ECO:0000256" key="1">
    <source>
        <dbReference type="SAM" id="MobiDB-lite"/>
    </source>
</evidence>
<reference evidence="2 3" key="1">
    <citation type="submission" date="2018-08" db="EMBL/GenBank/DDBJ databases">
        <title>A genome reference for cultivated species of the human gut microbiota.</title>
        <authorList>
            <person name="Zou Y."/>
            <person name="Xue W."/>
            <person name="Luo G."/>
        </authorList>
    </citation>
    <scope>NUCLEOTIDE SEQUENCE [LARGE SCALE GENOMIC DNA]</scope>
    <source>
        <strain evidence="2 3">TF08-14</strain>
    </source>
</reference>
<organism evidence="2 3">
    <name type="scientific">Collinsella tanakaei</name>
    <dbReference type="NCBI Taxonomy" id="626935"/>
    <lineage>
        <taxon>Bacteria</taxon>
        <taxon>Bacillati</taxon>
        <taxon>Actinomycetota</taxon>
        <taxon>Coriobacteriia</taxon>
        <taxon>Coriobacteriales</taxon>
        <taxon>Coriobacteriaceae</taxon>
        <taxon>Collinsella</taxon>
    </lineage>
</organism>
<dbReference type="AlphaFoldDB" id="A0A3E4QYP6"/>
<dbReference type="RefSeq" id="WP_117678826.1">
    <property type="nucleotide sequence ID" value="NZ_CAJJKC010000005.1"/>
</dbReference>
<protein>
    <submittedName>
        <fullName evidence="2">Uncharacterized protein</fullName>
    </submittedName>
</protein>
<comment type="caution">
    <text evidence="2">The sequence shown here is derived from an EMBL/GenBank/DDBJ whole genome shotgun (WGS) entry which is preliminary data.</text>
</comment>
<evidence type="ECO:0000313" key="3">
    <source>
        <dbReference type="Proteomes" id="UP000260943"/>
    </source>
</evidence>
<dbReference type="EMBL" id="QSRJ01000001">
    <property type="protein sequence ID" value="RGL12332.1"/>
    <property type="molecule type" value="Genomic_DNA"/>
</dbReference>
<accession>A0A3E4QYP6</accession>
<sequence length="97" mass="10418">MTDDNALRRTELYETEPMDATLPCDVSPHVEAAREKISEARGALSGAMEAISKPRGMVEYSAATRLLAEAEVASHGAAVRVAMLEIEETMPVEGSAR</sequence>
<feature type="compositionally biased region" description="Basic and acidic residues" evidence="1">
    <location>
        <begin position="1"/>
        <end position="12"/>
    </location>
</feature>